<keyword evidence="2" id="KW-1185">Reference proteome</keyword>
<feature type="transmembrane region" description="Helical" evidence="1">
    <location>
        <begin position="85"/>
        <end position="118"/>
    </location>
</feature>
<organism evidence="2 3">
    <name type="scientific">Ananas comosus</name>
    <name type="common">Pineapple</name>
    <name type="synonym">Ananas ananas</name>
    <dbReference type="NCBI Taxonomy" id="4615"/>
    <lineage>
        <taxon>Eukaryota</taxon>
        <taxon>Viridiplantae</taxon>
        <taxon>Streptophyta</taxon>
        <taxon>Embryophyta</taxon>
        <taxon>Tracheophyta</taxon>
        <taxon>Spermatophyta</taxon>
        <taxon>Magnoliopsida</taxon>
        <taxon>Liliopsida</taxon>
        <taxon>Poales</taxon>
        <taxon>Bromeliaceae</taxon>
        <taxon>Bromelioideae</taxon>
        <taxon>Ananas</taxon>
    </lineage>
</organism>
<dbReference type="Gramene" id="Aco027807.1.mrna1">
    <property type="protein sequence ID" value="Aco027807.1.mrna1.cds1"/>
    <property type="gene ID" value="Aco027807.1.path1"/>
</dbReference>
<keyword evidence="1" id="KW-0812">Transmembrane</keyword>
<evidence type="ECO:0000256" key="1">
    <source>
        <dbReference type="SAM" id="Phobius"/>
    </source>
</evidence>
<evidence type="ECO:0000313" key="3">
    <source>
        <dbReference type="RefSeq" id="XP_020102293.1"/>
    </source>
</evidence>
<dbReference type="OrthoDB" id="1908649at2759"/>
<feature type="transmembrane region" description="Helical" evidence="1">
    <location>
        <begin position="227"/>
        <end position="249"/>
    </location>
</feature>
<sequence>MDLGQMEEAESLRVGVTDVLRESVSVPRASPRTFALITLTLIFPLSFAVLAHSLFTHPILLHLLRSYDRDGSASSSSSSRASEWSLLLLYQFAYLLFLFTFSLLSTAAVVFTVASLYAAKPVSFASTLSAVPPIFPRLFRTFLWVSLLMLLYNVAFGLSVLLLLLLSDARSAASLLLLAAVVVAFLAAHVYISALWHLASVVAVLEPVCGLAAMAKSRQLLRGRTRVAAVLVTAYLAACGLVGSLFRAAVVKYPDEEGSIWVSPLGKVLVGGALVALLVLLNLLGLLVQSIFYYVCKSFHRQPIDKTALFDHLGGYLGEYVPLKSSIQMENLS</sequence>
<dbReference type="PANTHER" id="PTHR33133:SF24">
    <property type="entry name" value="OS01G0800300 PROTEIN"/>
    <property type="match status" value="1"/>
</dbReference>
<feature type="transmembrane region" description="Helical" evidence="1">
    <location>
        <begin position="34"/>
        <end position="64"/>
    </location>
</feature>
<accession>A0A6P5G8Z9</accession>
<feature type="transmembrane region" description="Helical" evidence="1">
    <location>
        <begin position="269"/>
        <end position="296"/>
    </location>
</feature>
<keyword evidence="1" id="KW-1133">Transmembrane helix</keyword>
<feature type="transmembrane region" description="Helical" evidence="1">
    <location>
        <begin position="198"/>
        <end position="215"/>
    </location>
</feature>
<dbReference type="GeneID" id="109719873"/>
<proteinExistence type="predicted"/>
<reference evidence="3" key="2">
    <citation type="submission" date="2025-08" db="UniProtKB">
        <authorList>
            <consortium name="RefSeq"/>
        </authorList>
    </citation>
    <scope>IDENTIFICATION</scope>
    <source>
        <tissue evidence="3">Leaf</tissue>
    </source>
</reference>
<evidence type="ECO:0000313" key="2">
    <source>
        <dbReference type="Proteomes" id="UP000515123"/>
    </source>
</evidence>
<protein>
    <submittedName>
        <fullName evidence="3">Uncharacterized protein LOC109719873</fullName>
    </submittedName>
</protein>
<gene>
    <name evidence="3" type="primary">LOC109719873</name>
</gene>
<feature type="transmembrane region" description="Helical" evidence="1">
    <location>
        <begin position="138"/>
        <end position="166"/>
    </location>
</feature>
<dbReference type="RefSeq" id="XP_020102293.1">
    <property type="nucleotide sequence ID" value="XM_020246704.1"/>
</dbReference>
<dbReference type="AlphaFoldDB" id="A0A6P5G8Z9"/>
<reference evidence="2" key="1">
    <citation type="journal article" date="2015" name="Nat. Genet.">
        <title>The pineapple genome and the evolution of CAM photosynthesis.</title>
        <authorList>
            <person name="Ming R."/>
            <person name="VanBuren R."/>
            <person name="Wai C.M."/>
            <person name="Tang H."/>
            <person name="Schatz M.C."/>
            <person name="Bowers J.E."/>
            <person name="Lyons E."/>
            <person name="Wang M.L."/>
            <person name="Chen J."/>
            <person name="Biggers E."/>
            <person name="Zhang J."/>
            <person name="Huang L."/>
            <person name="Zhang L."/>
            <person name="Miao W."/>
            <person name="Zhang J."/>
            <person name="Ye Z."/>
            <person name="Miao C."/>
            <person name="Lin Z."/>
            <person name="Wang H."/>
            <person name="Zhou H."/>
            <person name="Yim W.C."/>
            <person name="Priest H.D."/>
            <person name="Zheng C."/>
            <person name="Woodhouse M."/>
            <person name="Edger P.P."/>
            <person name="Guyot R."/>
            <person name="Guo H.B."/>
            <person name="Guo H."/>
            <person name="Zheng G."/>
            <person name="Singh R."/>
            <person name="Sharma A."/>
            <person name="Min X."/>
            <person name="Zheng Y."/>
            <person name="Lee H."/>
            <person name="Gurtowski J."/>
            <person name="Sedlazeck F.J."/>
            <person name="Harkess A."/>
            <person name="McKain M.R."/>
            <person name="Liao Z."/>
            <person name="Fang J."/>
            <person name="Liu J."/>
            <person name="Zhang X."/>
            <person name="Zhang Q."/>
            <person name="Hu W."/>
            <person name="Qin Y."/>
            <person name="Wang K."/>
            <person name="Chen L.Y."/>
            <person name="Shirley N."/>
            <person name="Lin Y.R."/>
            <person name="Liu L.Y."/>
            <person name="Hernandez A.G."/>
            <person name="Wright C.L."/>
            <person name="Bulone V."/>
            <person name="Tuskan G.A."/>
            <person name="Heath K."/>
            <person name="Zee F."/>
            <person name="Moore P.H."/>
            <person name="Sunkar R."/>
            <person name="Leebens-Mack J.H."/>
            <person name="Mockler T."/>
            <person name="Bennetzen J.L."/>
            <person name="Freeling M."/>
            <person name="Sankoff D."/>
            <person name="Paterson A.H."/>
            <person name="Zhu X."/>
            <person name="Yang X."/>
            <person name="Smith J.A."/>
            <person name="Cushman J.C."/>
            <person name="Paull R.E."/>
            <person name="Yu Q."/>
        </authorList>
    </citation>
    <scope>NUCLEOTIDE SEQUENCE [LARGE SCALE GENOMIC DNA]</scope>
    <source>
        <strain evidence="2">cv. F153</strain>
    </source>
</reference>
<keyword evidence="1" id="KW-0472">Membrane</keyword>
<dbReference type="PANTHER" id="PTHR33133">
    <property type="entry name" value="OS08G0107100 PROTEIN-RELATED"/>
    <property type="match status" value="1"/>
</dbReference>
<name>A0A6P5G8Z9_ANACO</name>
<dbReference type="Proteomes" id="UP000515123">
    <property type="component" value="Linkage group 14"/>
</dbReference>
<feature type="transmembrane region" description="Helical" evidence="1">
    <location>
        <begin position="173"/>
        <end position="192"/>
    </location>
</feature>